<dbReference type="Gene3D" id="3.40.109.10">
    <property type="entry name" value="NADH Oxidase"/>
    <property type="match status" value="1"/>
</dbReference>
<keyword evidence="3" id="KW-0285">Flavoprotein</keyword>
<dbReference type="SUPFAM" id="SSF55469">
    <property type="entry name" value="FMN-dependent nitroreductase-like"/>
    <property type="match status" value="1"/>
</dbReference>
<sequence length="191" mass="21362">MFRDLVKANRSYRGYDGSYQIDREKLLSYVDLTRYAASSLNIQPLKYHIACEKEEVAKILPLTKFAARLAHLHLPHEGMNPTAFIVICQDKNLAPNIASFQRDVGIVAQTILLAATEDGLGGCMIGSFSLAELKKTLNLPENLEPVLVVALGRPAEKIVLTDMKEDGEIGYYRDENDVHYVPKRALKDILC</sequence>
<protein>
    <submittedName>
        <fullName evidence="7">Nitroreductase family protein</fullName>
    </submittedName>
</protein>
<dbReference type="InterPro" id="IPR029479">
    <property type="entry name" value="Nitroreductase"/>
</dbReference>
<dbReference type="RefSeq" id="WP_262574858.1">
    <property type="nucleotide sequence ID" value="NZ_JAOQKJ010000007.1"/>
</dbReference>
<proteinExistence type="inferred from homology"/>
<organism evidence="7 8">
    <name type="scientific">Suilimivivens aceti</name>
    <dbReference type="NCBI Taxonomy" id="2981774"/>
    <lineage>
        <taxon>Bacteria</taxon>
        <taxon>Bacillati</taxon>
        <taxon>Bacillota</taxon>
        <taxon>Clostridia</taxon>
        <taxon>Lachnospirales</taxon>
        <taxon>Lachnospiraceae</taxon>
        <taxon>Suilimivivens</taxon>
    </lineage>
</organism>
<accession>A0ABT2T4P3</accession>
<feature type="domain" description="Nitroreductase" evidence="6">
    <location>
        <begin position="8"/>
        <end position="153"/>
    </location>
</feature>
<keyword evidence="8" id="KW-1185">Reference proteome</keyword>
<evidence type="ECO:0000256" key="5">
    <source>
        <dbReference type="ARBA" id="ARBA00023002"/>
    </source>
</evidence>
<keyword evidence="4" id="KW-0288">FMN</keyword>
<dbReference type="Pfam" id="PF00881">
    <property type="entry name" value="Nitroreductase"/>
    <property type="match status" value="1"/>
</dbReference>
<dbReference type="PANTHER" id="PTHR43673:SF2">
    <property type="entry name" value="NITROREDUCTASE"/>
    <property type="match status" value="1"/>
</dbReference>
<name>A0ABT2T4P3_9FIRM</name>
<comment type="cofactor">
    <cofactor evidence="1">
        <name>FMN</name>
        <dbReference type="ChEBI" id="CHEBI:58210"/>
    </cofactor>
</comment>
<reference evidence="7 8" key="1">
    <citation type="journal article" date="2021" name="ISME Commun">
        <title>Automated analysis of genomic sequences facilitates high-throughput and comprehensive description of bacteria.</title>
        <authorList>
            <person name="Hitch T.C.A."/>
        </authorList>
    </citation>
    <scope>NUCLEOTIDE SEQUENCE [LARGE SCALE GENOMIC DNA]</scope>
    <source>
        <strain evidence="7 8">Sanger_18</strain>
    </source>
</reference>
<keyword evidence="5" id="KW-0560">Oxidoreductase</keyword>
<gene>
    <name evidence="7" type="ORF">OCV77_09650</name>
</gene>
<evidence type="ECO:0000313" key="7">
    <source>
        <dbReference type="EMBL" id="MCU6744759.1"/>
    </source>
</evidence>
<evidence type="ECO:0000256" key="3">
    <source>
        <dbReference type="ARBA" id="ARBA00022630"/>
    </source>
</evidence>
<evidence type="ECO:0000313" key="8">
    <source>
        <dbReference type="Proteomes" id="UP001652432"/>
    </source>
</evidence>
<evidence type="ECO:0000256" key="2">
    <source>
        <dbReference type="ARBA" id="ARBA00007118"/>
    </source>
</evidence>
<evidence type="ECO:0000259" key="6">
    <source>
        <dbReference type="Pfam" id="PF00881"/>
    </source>
</evidence>
<dbReference type="InterPro" id="IPR000415">
    <property type="entry name" value="Nitroreductase-like"/>
</dbReference>
<evidence type="ECO:0000256" key="1">
    <source>
        <dbReference type="ARBA" id="ARBA00001917"/>
    </source>
</evidence>
<dbReference type="Proteomes" id="UP001652432">
    <property type="component" value="Unassembled WGS sequence"/>
</dbReference>
<evidence type="ECO:0000256" key="4">
    <source>
        <dbReference type="ARBA" id="ARBA00022643"/>
    </source>
</evidence>
<comment type="similarity">
    <text evidence="2">Belongs to the nitroreductase family.</text>
</comment>
<dbReference type="PANTHER" id="PTHR43673">
    <property type="entry name" value="NAD(P)H NITROREDUCTASE YDGI-RELATED"/>
    <property type="match status" value="1"/>
</dbReference>
<dbReference type="InterPro" id="IPR023312">
    <property type="entry name" value="Put_nitroreductase_C_bac"/>
</dbReference>
<dbReference type="EMBL" id="JAOQKJ010000007">
    <property type="protein sequence ID" value="MCU6744759.1"/>
    <property type="molecule type" value="Genomic_DNA"/>
</dbReference>
<comment type="caution">
    <text evidence="7">The sequence shown here is derived from an EMBL/GenBank/DDBJ whole genome shotgun (WGS) entry which is preliminary data.</text>
</comment>
<dbReference type="Gene3D" id="2.20.180.10">
    <property type="entry name" value="putative fmn-dependent nitroreductase like domains"/>
    <property type="match status" value="1"/>
</dbReference>